<dbReference type="GO" id="GO:0046872">
    <property type="term" value="F:metal ion binding"/>
    <property type="evidence" value="ECO:0007669"/>
    <property type="project" value="UniProtKB-KW"/>
</dbReference>
<comment type="similarity">
    <text evidence="3">Belongs to the Nudix hydrolase family. NudC subfamily.</text>
</comment>
<evidence type="ECO:0000256" key="3">
    <source>
        <dbReference type="ARBA" id="ARBA00009595"/>
    </source>
</evidence>
<evidence type="ECO:0000256" key="6">
    <source>
        <dbReference type="ARBA" id="ARBA00022801"/>
    </source>
</evidence>
<evidence type="ECO:0000256" key="9">
    <source>
        <dbReference type="ARBA" id="ARBA00023679"/>
    </source>
</evidence>
<comment type="cofactor">
    <cofactor evidence="2">
        <name>Zn(2+)</name>
        <dbReference type="ChEBI" id="CHEBI:29105"/>
    </cofactor>
</comment>
<evidence type="ECO:0000313" key="12">
    <source>
        <dbReference type="EMBL" id="GID66220.1"/>
    </source>
</evidence>
<sequence>MTSTDQPERPGQAGQPEQRFSREQAEQPDLGEQPGTPPLARTTLDRAAHRRKDDAWLAEAWPRGQVLVVDLGAGGRAQVVEQPDGGAELVLVPAADAPEAERWFLGVDADGTPLWAMDATPPPVEGARAVTLREVGHLLDDRDAGIFTAAAALANWHASHKFSPRSGKPTVTVEAGWARADPDGKLMWPRTDPAMIVVVHDGVAGPAGRCLLGHNSGWGRGPDGLTRFSCLAGYVEPGESAEAAVSREVAEEVGITISSLRYEGSQSWPYPGSLMLGFLATADPTQTLRLDPEEIDEAHWFTREQIAKMIAGGFVHPDSGVPMALPGRSSIAFYLIDKWLNSRAQDH</sequence>
<keyword evidence="6 12" id="KW-0378">Hydrolase</keyword>
<dbReference type="GO" id="GO:0006742">
    <property type="term" value="P:NADP+ catabolic process"/>
    <property type="evidence" value="ECO:0007669"/>
    <property type="project" value="TreeGrafter"/>
</dbReference>
<dbReference type="PROSITE" id="PS00893">
    <property type="entry name" value="NUDIX_BOX"/>
    <property type="match status" value="1"/>
</dbReference>
<dbReference type="InterPro" id="IPR015797">
    <property type="entry name" value="NUDIX_hydrolase-like_dom_sf"/>
</dbReference>
<dbReference type="PROSITE" id="PS51462">
    <property type="entry name" value="NUDIX"/>
    <property type="match status" value="1"/>
</dbReference>
<dbReference type="Proteomes" id="UP000619479">
    <property type="component" value="Unassembled WGS sequence"/>
</dbReference>
<dbReference type="Pfam" id="PF09296">
    <property type="entry name" value="NUDIX-like"/>
    <property type="match status" value="1"/>
</dbReference>
<dbReference type="InterPro" id="IPR000086">
    <property type="entry name" value="NUDIX_hydrolase_dom"/>
</dbReference>
<dbReference type="InterPro" id="IPR020084">
    <property type="entry name" value="NUDIX_hydrolase_CS"/>
</dbReference>
<keyword evidence="13" id="KW-1185">Reference proteome</keyword>
<comment type="catalytic activity">
    <reaction evidence="9">
        <text>a 5'-end NAD(+)-phospho-ribonucleoside in mRNA + H2O = a 5'-end phospho-adenosine-phospho-ribonucleoside in mRNA + beta-nicotinamide D-ribonucleotide + 2 H(+)</text>
        <dbReference type="Rhea" id="RHEA:60876"/>
        <dbReference type="Rhea" id="RHEA-COMP:15698"/>
        <dbReference type="Rhea" id="RHEA-COMP:15719"/>
        <dbReference type="ChEBI" id="CHEBI:14649"/>
        <dbReference type="ChEBI" id="CHEBI:15377"/>
        <dbReference type="ChEBI" id="CHEBI:15378"/>
        <dbReference type="ChEBI" id="CHEBI:144029"/>
        <dbReference type="ChEBI" id="CHEBI:144051"/>
    </reaction>
    <physiologicalReaction direction="left-to-right" evidence="9">
        <dbReference type="Rhea" id="RHEA:60877"/>
    </physiologicalReaction>
</comment>
<keyword evidence="5" id="KW-0479">Metal-binding</keyword>
<evidence type="ECO:0000256" key="8">
    <source>
        <dbReference type="ARBA" id="ARBA00023027"/>
    </source>
</evidence>
<evidence type="ECO:0000256" key="4">
    <source>
        <dbReference type="ARBA" id="ARBA00012381"/>
    </source>
</evidence>
<dbReference type="GO" id="GO:0019677">
    <property type="term" value="P:NAD+ catabolic process"/>
    <property type="evidence" value="ECO:0007669"/>
    <property type="project" value="TreeGrafter"/>
</dbReference>
<dbReference type="InterPro" id="IPR050241">
    <property type="entry name" value="NAD-cap_RNA_hydrolase_NudC"/>
</dbReference>
<evidence type="ECO:0000259" key="11">
    <source>
        <dbReference type="PROSITE" id="PS51462"/>
    </source>
</evidence>
<evidence type="ECO:0000256" key="1">
    <source>
        <dbReference type="ARBA" id="ARBA00001946"/>
    </source>
</evidence>
<name>A0A919IQF1_9ACTN</name>
<evidence type="ECO:0000256" key="10">
    <source>
        <dbReference type="SAM" id="MobiDB-lite"/>
    </source>
</evidence>
<dbReference type="PANTHER" id="PTHR42904">
    <property type="entry name" value="NUDIX HYDROLASE, NUDC SUBFAMILY"/>
    <property type="match status" value="1"/>
</dbReference>
<keyword evidence="7" id="KW-0460">Magnesium</keyword>
<evidence type="ECO:0000313" key="13">
    <source>
        <dbReference type="Proteomes" id="UP000619479"/>
    </source>
</evidence>
<evidence type="ECO:0000256" key="5">
    <source>
        <dbReference type="ARBA" id="ARBA00022723"/>
    </source>
</evidence>
<comment type="cofactor">
    <cofactor evidence="1">
        <name>Mg(2+)</name>
        <dbReference type="ChEBI" id="CHEBI:18420"/>
    </cofactor>
</comment>
<dbReference type="InterPro" id="IPR049734">
    <property type="entry name" value="NudC-like_C"/>
</dbReference>
<dbReference type="PANTHER" id="PTHR42904:SF6">
    <property type="entry name" value="NAD-CAPPED RNA HYDROLASE NUDT12"/>
    <property type="match status" value="1"/>
</dbReference>
<feature type="domain" description="Nudix hydrolase" evidence="11">
    <location>
        <begin position="189"/>
        <end position="323"/>
    </location>
</feature>
<organism evidence="12 13">
    <name type="scientific">Actinoplanes cyaneus</name>
    <dbReference type="NCBI Taxonomy" id="52696"/>
    <lineage>
        <taxon>Bacteria</taxon>
        <taxon>Bacillati</taxon>
        <taxon>Actinomycetota</taxon>
        <taxon>Actinomycetes</taxon>
        <taxon>Micromonosporales</taxon>
        <taxon>Micromonosporaceae</taxon>
        <taxon>Actinoplanes</taxon>
    </lineage>
</organism>
<dbReference type="EC" id="3.6.1.22" evidence="4"/>
<dbReference type="CDD" id="cd03429">
    <property type="entry name" value="NUDIX_NADH_pyrophosphatase_Nudt13"/>
    <property type="match status" value="1"/>
</dbReference>
<dbReference type="Pfam" id="PF00293">
    <property type="entry name" value="NUDIX"/>
    <property type="match status" value="1"/>
</dbReference>
<proteinExistence type="inferred from homology"/>
<evidence type="ECO:0000256" key="2">
    <source>
        <dbReference type="ARBA" id="ARBA00001947"/>
    </source>
</evidence>
<evidence type="ECO:0000256" key="7">
    <source>
        <dbReference type="ARBA" id="ARBA00022842"/>
    </source>
</evidence>
<dbReference type="EMBL" id="BOMH01000031">
    <property type="protein sequence ID" value="GID66220.1"/>
    <property type="molecule type" value="Genomic_DNA"/>
</dbReference>
<comment type="caution">
    <text evidence="12">The sequence shown here is derived from an EMBL/GenBank/DDBJ whole genome shotgun (WGS) entry which is preliminary data.</text>
</comment>
<keyword evidence="8" id="KW-0520">NAD</keyword>
<dbReference type="InterPro" id="IPR015375">
    <property type="entry name" value="NADH_PPase-like_N"/>
</dbReference>
<dbReference type="Gene3D" id="3.90.79.10">
    <property type="entry name" value="Nucleoside Triphosphate Pyrophosphohydrolase"/>
    <property type="match status" value="1"/>
</dbReference>
<gene>
    <name evidence="12" type="ORF">Acy02nite_41010</name>
</gene>
<protein>
    <recommendedName>
        <fullName evidence="4">NAD(+) diphosphatase</fullName>
        <ecNumber evidence="4">3.6.1.22</ecNumber>
    </recommendedName>
</protein>
<dbReference type="GO" id="GO:0035529">
    <property type="term" value="F:NADH pyrophosphatase activity"/>
    <property type="evidence" value="ECO:0007669"/>
    <property type="project" value="TreeGrafter"/>
</dbReference>
<accession>A0A919IQF1</accession>
<dbReference type="Gene3D" id="3.90.79.20">
    <property type="match status" value="1"/>
</dbReference>
<dbReference type="SUPFAM" id="SSF55811">
    <property type="entry name" value="Nudix"/>
    <property type="match status" value="1"/>
</dbReference>
<dbReference type="AlphaFoldDB" id="A0A919IQF1"/>
<reference evidence="12" key="1">
    <citation type="submission" date="2021-01" db="EMBL/GenBank/DDBJ databases">
        <title>Whole genome shotgun sequence of Actinoplanes cyaneus NBRC 14990.</title>
        <authorList>
            <person name="Komaki H."/>
            <person name="Tamura T."/>
        </authorList>
    </citation>
    <scope>NUCLEOTIDE SEQUENCE</scope>
    <source>
        <strain evidence="12">NBRC 14990</strain>
    </source>
</reference>
<feature type="region of interest" description="Disordered" evidence="10">
    <location>
        <begin position="1"/>
        <end position="47"/>
    </location>
</feature>
<dbReference type="NCBIfam" id="NF001299">
    <property type="entry name" value="PRK00241.1"/>
    <property type="match status" value="1"/>
</dbReference>
<dbReference type="GO" id="GO:0005829">
    <property type="term" value="C:cytosol"/>
    <property type="evidence" value="ECO:0007669"/>
    <property type="project" value="TreeGrafter"/>
</dbReference>